<feature type="region of interest" description="Disordered" evidence="14">
    <location>
        <begin position="114"/>
        <end position="360"/>
    </location>
</feature>
<dbReference type="GO" id="GO:0005524">
    <property type="term" value="F:ATP binding"/>
    <property type="evidence" value="ECO:0007669"/>
    <property type="project" value="UniProtKB-KW"/>
</dbReference>
<feature type="region of interest" description="Disordered" evidence="14">
    <location>
        <begin position="1"/>
        <end position="40"/>
    </location>
</feature>
<dbReference type="InterPro" id="IPR000961">
    <property type="entry name" value="AGC-kinase_C"/>
</dbReference>
<evidence type="ECO:0000256" key="9">
    <source>
        <dbReference type="ARBA" id="ARBA00022777"/>
    </source>
</evidence>
<evidence type="ECO:0000256" key="10">
    <source>
        <dbReference type="ARBA" id="ARBA00022833"/>
    </source>
</evidence>
<evidence type="ECO:0000256" key="13">
    <source>
        <dbReference type="ARBA" id="ARBA00048679"/>
    </source>
</evidence>
<keyword evidence="8" id="KW-0863">Zinc-finger</keyword>
<keyword evidence="9" id="KW-0418">Kinase</keyword>
<dbReference type="InterPro" id="IPR008271">
    <property type="entry name" value="Ser/Thr_kinase_AS"/>
</dbReference>
<evidence type="ECO:0000256" key="8">
    <source>
        <dbReference type="ARBA" id="ARBA00022771"/>
    </source>
</evidence>
<evidence type="ECO:0000313" key="18">
    <source>
        <dbReference type="Proteomes" id="UP001055439"/>
    </source>
</evidence>
<name>A0A9E7EY58_9LILI</name>
<organism evidence="17 18">
    <name type="scientific">Musa troglodytarum</name>
    <name type="common">fe'i banana</name>
    <dbReference type="NCBI Taxonomy" id="320322"/>
    <lineage>
        <taxon>Eukaryota</taxon>
        <taxon>Viridiplantae</taxon>
        <taxon>Streptophyta</taxon>
        <taxon>Embryophyta</taxon>
        <taxon>Tracheophyta</taxon>
        <taxon>Spermatophyta</taxon>
        <taxon>Magnoliopsida</taxon>
        <taxon>Liliopsida</taxon>
        <taxon>Zingiberales</taxon>
        <taxon>Musaceae</taxon>
        <taxon>Musa</taxon>
    </lineage>
</organism>
<dbReference type="EC" id="2.7.11.1" evidence="2"/>
<evidence type="ECO:0000256" key="6">
    <source>
        <dbReference type="ARBA" id="ARBA00022723"/>
    </source>
</evidence>
<feature type="region of interest" description="Disordered" evidence="14">
    <location>
        <begin position="74"/>
        <end position="93"/>
    </location>
</feature>
<feature type="region of interest" description="Disordered" evidence="14">
    <location>
        <begin position="427"/>
        <end position="446"/>
    </location>
</feature>
<evidence type="ECO:0000256" key="4">
    <source>
        <dbReference type="ARBA" id="ARBA00022553"/>
    </source>
</evidence>
<dbReference type="InterPro" id="IPR050236">
    <property type="entry name" value="Ser_Thr_kinase_AGC"/>
</dbReference>
<dbReference type="GO" id="GO:0008270">
    <property type="term" value="F:zinc ion binding"/>
    <property type="evidence" value="ECO:0007669"/>
    <property type="project" value="UniProtKB-KW"/>
</dbReference>
<dbReference type="PROSITE" id="PS51285">
    <property type="entry name" value="AGC_KINASE_CTER"/>
    <property type="match status" value="1"/>
</dbReference>
<feature type="region of interest" description="Disordered" evidence="14">
    <location>
        <begin position="873"/>
        <end position="895"/>
    </location>
</feature>
<evidence type="ECO:0000256" key="2">
    <source>
        <dbReference type="ARBA" id="ARBA00012513"/>
    </source>
</evidence>
<dbReference type="Proteomes" id="UP001055439">
    <property type="component" value="Chromosome 2"/>
</dbReference>
<feature type="region of interest" description="Disordered" evidence="14">
    <location>
        <begin position="813"/>
        <end position="837"/>
    </location>
</feature>
<evidence type="ECO:0000259" key="15">
    <source>
        <dbReference type="PROSITE" id="PS50011"/>
    </source>
</evidence>
<comment type="similarity">
    <text evidence="1">Belongs to the protein kinase superfamily. AGC Ser/Thr protein kinase family.</text>
</comment>
<dbReference type="InterPro" id="IPR011009">
    <property type="entry name" value="Kinase-like_dom_sf"/>
</dbReference>
<keyword evidence="6" id="KW-0479">Metal-binding</keyword>
<dbReference type="Gene3D" id="1.10.510.10">
    <property type="entry name" value="Transferase(Phosphotransferase) domain 1"/>
    <property type="match status" value="1"/>
</dbReference>
<keyword evidence="4" id="KW-0597">Phosphoprotein</keyword>
<feature type="compositionally biased region" description="Low complexity" evidence="14">
    <location>
        <begin position="151"/>
        <end position="172"/>
    </location>
</feature>
<feature type="compositionally biased region" description="Polar residues" evidence="14">
    <location>
        <begin position="880"/>
        <end position="892"/>
    </location>
</feature>
<protein>
    <recommendedName>
        <fullName evidence="2">non-specific serine/threonine protein kinase</fullName>
        <ecNumber evidence="2">2.7.11.1</ecNumber>
    </recommendedName>
</protein>
<feature type="compositionally biased region" description="Polar residues" evidence="14">
    <location>
        <begin position="17"/>
        <end position="40"/>
    </location>
</feature>
<feature type="domain" description="Protein kinase" evidence="15">
    <location>
        <begin position="1033"/>
        <end position="1324"/>
    </location>
</feature>
<comment type="catalytic activity">
    <reaction evidence="12">
        <text>L-threonyl-[protein] + ATP = O-phospho-L-threonyl-[protein] + ADP + H(+)</text>
        <dbReference type="Rhea" id="RHEA:46608"/>
        <dbReference type="Rhea" id="RHEA-COMP:11060"/>
        <dbReference type="Rhea" id="RHEA-COMP:11605"/>
        <dbReference type="ChEBI" id="CHEBI:15378"/>
        <dbReference type="ChEBI" id="CHEBI:30013"/>
        <dbReference type="ChEBI" id="CHEBI:30616"/>
        <dbReference type="ChEBI" id="CHEBI:61977"/>
        <dbReference type="ChEBI" id="CHEBI:456216"/>
        <dbReference type="EC" id="2.7.11.1"/>
    </reaction>
</comment>
<dbReference type="SUPFAM" id="SSF56112">
    <property type="entry name" value="Protein kinase-like (PK-like)"/>
    <property type="match status" value="1"/>
</dbReference>
<dbReference type="FunFam" id="3.30.200.20:FF:000147">
    <property type="entry name" value="probable serine/threonine protein kinase IREH1"/>
    <property type="match status" value="1"/>
</dbReference>
<dbReference type="OrthoDB" id="162894at2759"/>
<dbReference type="InterPro" id="IPR058783">
    <property type="entry name" value="IREH1/IRE-like_N"/>
</dbReference>
<evidence type="ECO:0000256" key="11">
    <source>
        <dbReference type="ARBA" id="ARBA00022840"/>
    </source>
</evidence>
<evidence type="ECO:0000256" key="5">
    <source>
        <dbReference type="ARBA" id="ARBA00022679"/>
    </source>
</evidence>
<evidence type="ECO:0000313" key="17">
    <source>
        <dbReference type="EMBL" id="URD86109.1"/>
    </source>
</evidence>
<dbReference type="InterPro" id="IPR000719">
    <property type="entry name" value="Prot_kinase_dom"/>
</dbReference>
<keyword evidence="11" id="KW-0067">ATP-binding</keyword>
<gene>
    <name evidence="17" type="ORF">MUK42_27582</name>
</gene>
<feature type="compositionally biased region" description="Low complexity" evidence="14">
    <location>
        <begin position="1"/>
        <end position="10"/>
    </location>
</feature>
<evidence type="ECO:0000256" key="12">
    <source>
        <dbReference type="ARBA" id="ARBA00047899"/>
    </source>
</evidence>
<accession>A0A9E7EY58</accession>
<evidence type="ECO:0000256" key="7">
    <source>
        <dbReference type="ARBA" id="ARBA00022741"/>
    </source>
</evidence>
<keyword evidence="3" id="KW-0723">Serine/threonine-protein kinase</keyword>
<dbReference type="Pfam" id="PF26031">
    <property type="entry name" value="IREH1"/>
    <property type="match status" value="1"/>
</dbReference>
<evidence type="ECO:0000259" key="16">
    <source>
        <dbReference type="PROSITE" id="PS51285"/>
    </source>
</evidence>
<evidence type="ECO:0000256" key="1">
    <source>
        <dbReference type="ARBA" id="ARBA00009903"/>
    </source>
</evidence>
<keyword evidence="7" id="KW-0547">Nucleotide-binding</keyword>
<evidence type="ECO:0000256" key="3">
    <source>
        <dbReference type="ARBA" id="ARBA00022527"/>
    </source>
</evidence>
<dbReference type="PANTHER" id="PTHR24356">
    <property type="entry name" value="SERINE/THREONINE-PROTEIN KINASE"/>
    <property type="match status" value="1"/>
</dbReference>
<dbReference type="CDD" id="cd05579">
    <property type="entry name" value="STKc_MAST_like"/>
    <property type="match status" value="1"/>
</dbReference>
<evidence type="ECO:0000256" key="14">
    <source>
        <dbReference type="SAM" id="MobiDB-lite"/>
    </source>
</evidence>
<dbReference type="SMART" id="SM00220">
    <property type="entry name" value="S_TKc"/>
    <property type="match status" value="1"/>
</dbReference>
<keyword evidence="5" id="KW-0808">Transferase</keyword>
<feature type="compositionally biased region" description="Low complexity" evidence="14">
    <location>
        <begin position="313"/>
        <end position="332"/>
    </location>
</feature>
<comment type="catalytic activity">
    <reaction evidence="13">
        <text>L-seryl-[protein] + ATP = O-phospho-L-seryl-[protein] + ADP + H(+)</text>
        <dbReference type="Rhea" id="RHEA:17989"/>
        <dbReference type="Rhea" id="RHEA-COMP:9863"/>
        <dbReference type="Rhea" id="RHEA-COMP:11604"/>
        <dbReference type="ChEBI" id="CHEBI:15378"/>
        <dbReference type="ChEBI" id="CHEBI:29999"/>
        <dbReference type="ChEBI" id="CHEBI:30616"/>
        <dbReference type="ChEBI" id="CHEBI:83421"/>
        <dbReference type="ChEBI" id="CHEBI:456216"/>
        <dbReference type="EC" id="2.7.11.1"/>
    </reaction>
</comment>
<keyword evidence="18" id="KW-1185">Reference proteome</keyword>
<proteinExistence type="inferred from homology"/>
<sequence>MLLASTTSSSEAAVPIKSSSALDRSTTQGESQGQGASETSTRISCHGFFSFNYLPGDAMAPKHEETSTLPLRSVAMASSASTTPRAVPQTLKASPARFLEKRKARKRIYSVAKTCPKANPPPPTPRAATDQEVCEKRGGGGGRASEMVFKGRFFSSKKSDSSSSPDGSNSPRTPTLGSPSTARADKMKAKSADAAPGLTLVGNAVEKHHLHEQQQQQKEKKKKGKDGKDSKGKEATLAPSPLALSTPAKPRKGPAACQDGVGPPPASPGLESLSPILASSLGLNRIKTRSGPLPQEGLRGDHRMSALKNSNLSRGAGPGPSLASSGSAATAGRIGGAGRSGPKGDGRSLDKVPQSSAGSWAGKQWFTASVDASSGQQGSSGKAKLSWDKYEGFKNQSTFTSEAESPYDGCETQKESESPRFKEIMQATSAPRKKNPGDVKSFSHELSSTGVRPFPFSKPRSTYNLKEVLKIIQMKFEKAKEEVNSDLAIFAGDLVGIMEKNLENHPEWKEILEDLLILARSCCVMTPGEFWLHCESIVQDLDDRRQELPSGMLKKLHTHLLFILTRCTRLLQFHKESGFAEDEILMHPGSRIVHSAEVPSGPTKDKKCTKAEKNSMEAVISRKSHSQEQRNLKWKRSQEMPVSFFPQLDVAKDVLPSTTRERIASWKPLPSRAPKNQKESGLLADELTNQKVDSMHLSKSLNEGLILPNLPEQTNLIDASAHLSAPSKHQHKVSWGYWPDQQSISEEGSIMCRICEEYVPTMYVEEHSKVCAVADRCDQKGLSVDERLIRIAETLEKMVDFYTQKDLPNVTGSPDVAKISNSSMPEESDISSPKFSDLSRQGSVDMLDCLHESENPIFLDDLKNLSSMTCKTRFGPKSDQGMTTSSAGSMTPRSPLMTPRASHIDMLLTGKNTLPESDDIPQMIELADIARCIANTMADEERSLNYLVSCLEDLQEVMTRRKLEALTVQTFGTRIEKLHCEKYLLLCDSITSLDAEKVETTYTVMDEEDDVVHSLRASPVHPTSKDRTSIDDFEIIKPISRGAYGRVFLAKKRTTGDLFAIKVLKKADMIRKNAVESILAERDILITVRNPFVVRFFYSFTSRENLYLVMEYLNGGDLYSLLRNLGCLDEDVARIYIAEVVLALEYLHSLGVVHRDLKPDNLLIAYDGHIKLTDFGLSKVGLINSTDDLSGPAVSGTSLYGEDDTHAFASERLNQQERRKKRSAVGTPDYLAPEILLGTGHGASADWWSVGVILFELIVGIPPFNAEHPQKIFDNILNRKIPWPQVPGEMSFEGQDLIDKLLTEDPHLRLGAQGAPEVKQHVFFKDINWDTLARQKAAFVPSSDSALDTSYFTSRYSWNPSDEQIYEASEFEDSSDNGSISGNSSCISNHHDGVGDECGGLAEFDSNTSVNYSFSNFSFKNLSQLALINYDLLSKGGKEDLREKSET</sequence>
<dbReference type="GO" id="GO:0004674">
    <property type="term" value="F:protein serine/threonine kinase activity"/>
    <property type="evidence" value="ECO:0007669"/>
    <property type="project" value="UniProtKB-KW"/>
</dbReference>
<dbReference type="GO" id="GO:0035556">
    <property type="term" value="P:intracellular signal transduction"/>
    <property type="evidence" value="ECO:0007669"/>
    <property type="project" value="TreeGrafter"/>
</dbReference>
<keyword evidence="10" id="KW-0862">Zinc</keyword>
<reference evidence="17" key="1">
    <citation type="submission" date="2022-05" db="EMBL/GenBank/DDBJ databases">
        <title>The Musa troglodytarum L. genome provides insights into the mechanism of non-climacteric behaviour and enrichment of carotenoids.</title>
        <authorList>
            <person name="Wang J."/>
        </authorList>
    </citation>
    <scope>NUCLEOTIDE SEQUENCE</scope>
    <source>
        <tissue evidence="17">Leaf</tissue>
    </source>
</reference>
<dbReference type="Gene3D" id="3.30.200.20">
    <property type="entry name" value="Phosphorylase Kinase, domain 1"/>
    <property type="match status" value="1"/>
</dbReference>
<feature type="domain" description="AGC-kinase C-terminal" evidence="16">
    <location>
        <begin position="1325"/>
        <end position="1429"/>
    </location>
</feature>
<dbReference type="PROSITE" id="PS50011">
    <property type="entry name" value="PROTEIN_KINASE_DOM"/>
    <property type="match status" value="1"/>
</dbReference>
<dbReference type="PANTHER" id="PTHR24356:SF1">
    <property type="entry name" value="SERINE_THREONINE-PROTEIN KINASE GREATWALL"/>
    <property type="match status" value="1"/>
</dbReference>
<dbReference type="EMBL" id="CP097504">
    <property type="protein sequence ID" value="URD86109.1"/>
    <property type="molecule type" value="Genomic_DNA"/>
</dbReference>
<feature type="region of interest" description="Disordered" evidence="14">
    <location>
        <begin position="398"/>
        <end position="419"/>
    </location>
</feature>
<dbReference type="Pfam" id="PF00069">
    <property type="entry name" value="Pkinase"/>
    <property type="match status" value="1"/>
</dbReference>
<dbReference type="PROSITE" id="PS00108">
    <property type="entry name" value="PROTEIN_KINASE_ST"/>
    <property type="match status" value="1"/>
</dbReference>
<feature type="compositionally biased region" description="Polar residues" evidence="14">
    <location>
        <begin position="819"/>
        <end position="837"/>
    </location>
</feature>